<dbReference type="AlphaFoldDB" id="A0AAD9K9C3"/>
<evidence type="ECO:0000256" key="8">
    <source>
        <dbReference type="ARBA" id="ARBA00023180"/>
    </source>
</evidence>
<evidence type="ECO:0000256" key="1">
    <source>
        <dbReference type="ARBA" id="ARBA00004167"/>
    </source>
</evidence>
<feature type="transmembrane region" description="Helical" evidence="10">
    <location>
        <begin position="135"/>
        <end position="158"/>
    </location>
</feature>
<evidence type="ECO:0000256" key="5">
    <source>
        <dbReference type="ARBA" id="ARBA00023136"/>
    </source>
</evidence>
<dbReference type="SUPFAM" id="SSF57424">
    <property type="entry name" value="LDL receptor-like module"/>
    <property type="match status" value="16"/>
</dbReference>
<evidence type="ECO:0000256" key="3">
    <source>
        <dbReference type="ARBA" id="ARBA00022737"/>
    </source>
</evidence>
<accession>A0AAD9K9C3</accession>
<dbReference type="Gene3D" id="4.10.400.10">
    <property type="entry name" value="Low-density Lipoprotein Receptor"/>
    <property type="match status" value="18"/>
</dbReference>
<dbReference type="PANTHER" id="PTHR22722">
    <property type="entry name" value="LOW-DENSITY LIPOPROTEIN RECEPTOR-RELATED PROTEIN 2-RELATED"/>
    <property type="match status" value="1"/>
</dbReference>
<keyword evidence="7" id="KW-0675">Receptor</keyword>
<comment type="caution">
    <text evidence="9">Lacks conserved residue(s) required for the propagation of feature annotation.</text>
</comment>
<feature type="disulfide bond" evidence="9">
    <location>
        <begin position="355"/>
        <end position="370"/>
    </location>
</feature>
<proteinExistence type="predicted"/>
<feature type="disulfide bond" evidence="9">
    <location>
        <begin position="981"/>
        <end position="996"/>
    </location>
</feature>
<feature type="disulfide bond" evidence="9">
    <location>
        <begin position="537"/>
        <end position="552"/>
    </location>
</feature>
<feature type="disulfide bond" evidence="9">
    <location>
        <begin position="633"/>
        <end position="648"/>
    </location>
</feature>
<dbReference type="PANTHER" id="PTHR22722:SF12">
    <property type="entry name" value="EGF-LIKE DOMAIN-CONTAINING PROTEIN"/>
    <property type="match status" value="1"/>
</dbReference>
<organism evidence="11 12">
    <name type="scientific">Paralvinella palmiformis</name>
    <dbReference type="NCBI Taxonomy" id="53620"/>
    <lineage>
        <taxon>Eukaryota</taxon>
        <taxon>Metazoa</taxon>
        <taxon>Spiralia</taxon>
        <taxon>Lophotrochozoa</taxon>
        <taxon>Annelida</taxon>
        <taxon>Polychaeta</taxon>
        <taxon>Sedentaria</taxon>
        <taxon>Canalipalpata</taxon>
        <taxon>Terebellida</taxon>
        <taxon>Terebelliformia</taxon>
        <taxon>Alvinellidae</taxon>
        <taxon>Paralvinella</taxon>
    </lineage>
</organism>
<keyword evidence="8" id="KW-0325">Glycoprotein</keyword>
<dbReference type="GO" id="GO:0043235">
    <property type="term" value="C:receptor complex"/>
    <property type="evidence" value="ECO:0007669"/>
    <property type="project" value="TreeGrafter"/>
</dbReference>
<comment type="subcellular location">
    <subcellularLocation>
        <location evidence="1">Membrane</location>
        <topology evidence="1">Single-pass membrane protein</topology>
    </subcellularLocation>
</comment>
<dbReference type="Proteomes" id="UP001208570">
    <property type="component" value="Unassembled WGS sequence"/>
</dbReference>
<feature type="disulfide bond" evidence="9">
    <location>
        <begin position="712"/>
        <end position="727"/>
    </location>
</feature>
<dbReference type="Pfam" id="PF00057">
    <property type="entry name" value="Ldl_recept_a"/>
    <property type="match status" value="11"/>
</dbReference>
<dbReference type="InterPro" id="IPR023415">
    <property type="entry name" value="LDLR_class-A_CS"/>
</dbReference>
<evidence type="ECO:0000313" key="12">
    <source>
        <dbReference type="Proteomes" id="UP001208570"/>
    </source>
</evidence>
<feature type="disulfide bond" evidence="9">
    <location>
        <begin position="677"/>
        <end position="692"/>
    </location>
</feature>
<evidence type="ECO:0000256" key="7">
    <source>
        <dbReference type="ARBA" id="ARBA00023170"/>
    </source>
</evidence>
<feature type="disulfide bond" evidence="9">
    <location>
        <begin position="401"/>
        <end position="416"/>
    </location>
</feature>
<keyword evidence="6 9" id="KW-1015">Disulfide bond</keyword>
<evidence type="ECO:0000256" key="6">
    <source>
        <dbReference type="ARBA" id="ARBA00023157"/>
    </source>
</evidence>
<evidence type="ECO:0000256" key="4">
    <source>
        <dbReference type="ARBA" id="ARBA00022989"/>
    </source>
</evidence>
<evidence type="ECO:0000256" key="10">
    <source>
        <dbReference type="SAM" id="Phobius"/>
    </source>
</evidence>
<keyword evidence="3" id="KW-0677">Repeat</keyword>
<sequence>MVVGSGPSDTGEIRERDVERILGQLKEEAHHDRVSIFSQSSVCIIGGWRKRRKGDNVVKYLNEKRKSDISEDERALVDSDYEARKHLKFEKSVYDPPGGAANGRWRTNSTSRDDVSITSLSDFIPPYKLRHRRRLLLVGISICVIAAILLVLAVGIHFGTQKMNAVYLNLQGEDPDLKFNASCSGEYFLCKNISTSRSDVQFSGFCIPRSHICDRTEDCPDGADERNCSYACGSGQFTCTTGVITRWPYRGFCLEEDEVCNGEAECSDGSDERGCVIDHCGVDEFRCEISESDEGETCLSKRRRCDREPDCVDGSDEANCNYSCPDYEFMCTTGTVYAASDSRWPEYCLNAVQVCDGIDHCVDRSDELNCTLLCSAGQFFCREGFSRHNTRSRCVEESLVCNRRSDCTDSSDEVNCTYTCPSGMEACRSGTLMLYSSEYCYRKHKRCDSFFDCVDGSDEEGCEVTCSDDEFACRNSGQSLIKTCIPKEQVCDQHPDCSDGSDEESCEVECPKGQMSCEDDAVVSQLVLTCIPLAQKCDGNVDCPNGRDERDCKVTCNADQFQCVIGVNKLNGSACLEKMYTCDRVEDCADGSDEQMCQYVCSSGMIQCESGTIRDPGNNRQLRGYCLPDRFKCDGKKQCSDGSDEARCPCSGGQFMCLNGRNTFNTNSSCISSKHRCDGMADCTDRSDEINCTYKRYDCTKLKKTSFTRLRCDGLVDCHDGEDEKDCDITCSSDQFRCASSVDQLTGSVCIKLEYKCDRVEDCLDGSDENDCEYRCPDDTFMCTTEALYDQLTGNINRGYCIPEKLKCDGQKQCVDASDEMFCSCPGNQFRCRSGRNNFIHTSRCIPEEHVCDKFADCSDRSDELDCAYNFPTCDYFDTKLRCNGIVDCANGEDEQNCDRQCSSDEFRCKTGVDKRSGSVCIKAAFRCDRFVDCVDESDEDPFSCNYACPRGTLPCESGSLKDYITGLATRGYCFQESSKCDGIAQCMDKSDEDLCPCMVGEFRCSNGFNIYNRVSRCIALKHRCDGTPDCSDSSDEVNCF</sequence>
<feature type="disulfide bond" evidence="9">
    <location>
        <begin position="582"/>
        <end position="597"/>
    </location>
</feature>
<dbReference type="PROSITE" id="PS50068">
    <property type="entry name" value="LDLRA_2"/>
    <property type="match status" value="18"/>
</dbReference>
<keyword evidence="12" id="KW-1185">Reference proteome</keyword>
<feature type="disulfide bond" evidence="9">
    <location>
        <begin position="305"/>
        <end position="320"/>
    </location>
</feature>
<feature type="disulfide bond" evidence="9">
    <location>
        <begin position="757"/>
        <end position="772"/>
    </location>
</feature>
<dbReference type="CDD" id="cd00112">
    <property type="entry name" value="LDLa"/>
    <property type="match status" value="15"/>
</dbReference>
<feature type="disulfide bond" evidence="9">
    <location>
        <begin position="213"/>
        <end position="228"/>
    </location>
</feature>
<reference evidence="11" key="1">
    <citation type="journal article" date="2023" name="Mol. Biol. Evol.">
        <title>Third-Generation Sequencing Reveals the Adaptive Role of the Epigenome in Three Deep-Sea Polychaetes.</title>
        <authorList>
            <person name="Perez M."/>
            <person name="Aroh O."/>
            <person name="Sun Y."/>
            <person name="Lan Y."/>
            <person name="Juniper S.K."/>
            <person name="Young C.R."/>
            <person name="Angers B."/>
            <person name="Qian P.Y."/>
        </authorList>
    </citation>
    <scope>NUCLEOTIDE SEQUENCE</scope>
    <source>
        <strain evidence="11">P08H-3</strain>
    </source>
</reference>
<dbReference type="InterPro" id="IPR002172">
    <property type="entry name" value="LDrepeatLR_classA_rpt"/>
</dbReference>
<evidence type="ECO:0000256" key="2">
    <source>
        <dbReference type="ARBA" id="ARBA00022692"/>
    </source>
</evidence>
<gene>
    <name evidence="11" type="ORF">LSH36_27g01051</name>
</gene>
<comment type="caution">
    <text evidence="11">The sequence shown here is derived from an EMBL/GenBank/DDBJ whole genome shotgun (WGS) entry which is preliminary data.</text>
</comment>
<name>A0AAD9K9C3_9ANNE</name>
<keyword evidence="5 10" id="KW-0472">Membrane</keyword>
<protein>
    <submittedName>
        <fullName evidence="11">Uncharacterized protein</fullName>
    </submittedName>
</protein>
<feature type="disulfide bond" evidence="9">
    <location>
        <begin position="1025"/>
        <end position="1040"/>
    </location>
</feature>
<dbReference type="SMART" id="SM00192">
    <property type="entry name" value="LDLa"/>
    <property type="match status" value="19"/>
</dbReference>
<evidence type="ECO:0000256" key="9">
    <source>
        <dbReference type="PROSITE-ProRule" id="PRU00124"/>
    </source>
</evidence>
<feature type="disulfide bond" evidence="9">
    <location>
        <begin position="808"/>
        <end position="823"/>
    </location>
</feature>
<dbReference type="PROSITE" id="PS01209">
    <property type="entry name" value="LDLRA_1"/>
    <property type="match status" value="7"/>
</dbReference>
<feature type="disulfide bond" evidence="9">
    <location>
        <begin position="491"/>
        <end position="506"/>
    </location>
</feature>
<dbReference type="EMBL" id="JAODUP010000027">
    <property type="protein sequence ID" value="KAK2167463.1"/>
    <property type="molecule type" value="Genomic_DNA"/>
</dbReference>
<dbReference type="InterPro" id="IPR036055">
    <property type="entry name" value="LDL_receptor-like_sf"/>
</dbReference>
<feature type="disulfide bond" evidence="9">
    <location>
        <begin position="447"/>
        <end position="462"/>
    </location>
</feature>
<dbReference type="InterPro" id="IPR051221">
    <property type="entry name" value="LDLR-related"/>
</dbReference>
<evidence type="ECO:0000313" key="11">
    <source>
        <dbReference type="EMBL" id="KAK2167463.1"/>
    </source>
</evidence>
<dbReference type="PRINTS" id="PR00261">
    <property type="entry name" value="LDLRECEPTOR"/>
</dbReference>
<dbReference type="GO" id="GO:0005886">
    <property type="term" value="C:plasma membrane"/>
    <property type="evidence" value="ECO:0007669"/>
    <property type="project" value="TreeGrafter"/>
</dbReference>
<feature type="disulfide bond" evidence="9">
    <location>
        <begin position="852"/>
        <end position="867"/>
    </location>
</feature>
<feature type="disulfide bond" evidence="9">
    <location>
        <begin position="260"/>
        <end position="275"/>
    </location>
</feature>
<keyword evidence="4 10" id="KW-1133">Transmembrane helix</keyword>
<keyword evidence="2 10" id="KW-0812">Transmembrane</keyword>